<sequence length="18" mass="2100">MRMEKIRLEGENPPCVPT</sequence>
<organism evidence="1 2">
    <name type="scientific">Trifolium medium</name>
    <dbReference type="NCBI Taxonomy" id="97028"/>
    <lineage>
        <taxon>Eukaryota</taxon>
        <taxon>Viridiplantae</taxon>
        <taxon>Streptophyta</taxon>
        <taxon>Embryophyta</taxon>
        <taxon>Tracheophyta</taxon>
        <taxon>Spermatophyta</taxon>
        <taxon>Magnoliopsida</taxon>
        <taxon>eudicotyledons</taxon>
        <taxon>Gunneridae</taxon>
        <taxon>Pentapetalae</taxon>
        <taxon>rosids</taxon>
        <taxon>fabids</taxon>
        <taxon>Fabales</taxon>
        <taxon>Fabaceae</taxon>
        <taxon>Papilionoideae</taxon>
        <taxon>50 kb inversion clade</taxon>
        <taxon>NPAAA clade</taxon>
        <taxon>Hologalegina</taxon>
        <taxon>IRL clade</taxon>
        <taxon>Trifolieae</taxon>
        <taxon>Trifolium</taxon>
    </lineage>
</organism>
<evidence type="ECO:0000313" key="2">
    <source>
        <dbReference type="Proteomes" id="UP000265520"/>
    </source>
</evidence>
<dbReference type="EMBL" id="LXQA011363776">
    <property type="protein sequence ID" value="MCI94696.1"/>
    <property type="molecule type" value="Genomic_DNA"/>
</dbReference>
<dbReference type="AlphaFoldDB" id="A0A392W2Q5"/>
<evidence type="ECO:0000313" key="1">
    <source>
        <dbReference type="EMBL" id="MCI94696.1"/>
    </source>
</evidence>
<comment type="caution">
    <text evidence="1">The sequence shown here is derived from an EMBL/GenBank/DDBJ whole genome shotgun (WGS) entry which is preliminary data.</text>
</comment>
<protein>
    <submittedName>
        <fullName evidence="1">Uncharacterized protein</fullName>
    </submittedName>
</protein>
<proteinExistence type="predicted"/>
<feature type="non-terminal residue" evidence="1">
    <location>
        <position position="18"/>
    </location>
</feature>
<accession>A0A392W2Q5</accession>
<name>A0A392W2Q5_9FABA</name>
<reference evidence="1 2" key="1">
    <citation type="journal article" date="2018" name="Front. Plant Sci.">
        <title>Red Clover (Trifolium pratense) and Zigzag Clover (T. medium) - A Picture of Genomic Similarities and Differences.</title>
        <authorList>
            <person name="Dluhosova J."/>
            <person name="Istvanek J."/>
            <person name="Nedelnik J."/>
            <person name="Repkova J."/>
        </authorList>
    </citation>
    <scope>NUCLEOTIDE SEQUENCE [LARGE SCALE GENOMIC DNA]</scope>
    <source>
        <strain evidence="2">cv. 10/8</strain>
        <tissue evidence="1">Leaf</tissue>
    </source>
</reference>
<keyword evidence="2" id="KW-1185">Reference proteome</keyword>
<dbReference type="Proteomes" id="UP000265520">
    <property type="component" value="Unassembled WGS sequence"/>
</dbReference>